<dbReference type="EMBL" id="JABZEC010000010">
    <property type="protein sequence ID" value="NVY97138.1"/>
    <property type="molecule type" value="Genomic_DNA"/>
</dbReference>
<proteinExistence type="predicted"/>
<dbReference type="Proteomes" id="UP000563523">
    <property type="component" value="Unassembled WGS sequence"/>
</dbReference>
<sequence>MTSAILLITKIFRTLLTSLLVVLLVLLGGANLTPFVEFLSHWAHYLPTTFFFSFRTVNGSLGFQLQNSQVTYHWGLIVLTSASLILILLNLSWTPLQNFIQQKK</sequence>
<evidence type="ECO:0000313" key="2">
    <source>
        <dbReference type="EMBL" id="NVY97138.1"/>
    </source>
</evidence>
<keyword evidence="1" id="KW-1133">Transmembrane helix</keyword>
<evidence type="ECO:0000313" key="3">
    <source>
        <dbReference type="Proteomes" id="UP000563523"/>
    </source>
</evidence>
<feature type="transmembrane region" description="Helical" evidence="1">
    <location>
        <begin position="72"/>
        <end position="93"/>
    </location>
</feature>
<keyword evidence="1" id="KW-0472">Membrane</keyword>
<dbReference type="AlphaFoldDB" id="A0A850REK4"/>
<dbReference type="RefSeq" id="WP_176943304.1">
    <property type="nucleotide sequence ID" value="NZ_JABZEC010000010.1"/>
</dbReference>
<keyword evidence="3" id="KW-1185">Reference proteome</keyword>
<gene>
    <name evidence="2" type="ORF">HU830_08390</name>
</gene>
<protein>
    <submittedName>
        <fullName evidence="2">Uncharacterized protein</fullName>
    </submittedName>
</protein>
<accession>A0A850REK4</accession>
<name>A0A850REK4_9LACO</name>
<comment type="caution">
    <text evidence="2">The sequence shown here is derived from an EMBL/GenBank/DDBJ whole genome shotgun (WGS) entry which is preliminary data.</text>
</comment>
<keyword evidence="1" id="KW-0812">Transmembrane</keyword>
<reference evidence="2 3" key="1">
    <citation type="submission" date="2020-06" db="EMBL/GenBank/DDBJ databases">
        <authorList>
            <person name="Kang J."/>
        </authorList>
    </citation>
    <scope>NUCLEOTIDE SEQUENCE [LARGE SCALE GENOMIC DNA]</scope>
    <source>
        <strain evidence="2 3">DCY120</strain>
    </source>
</reference>
<evidence type="ECO:0000256" key="1">
    <source>
        <dbReference type="SAM" id="Phobius"/>
    </source>
</evidence>
<organism evidence="2 3">
    <name type="scientific">Bombilactobacillus apium</name>
    <dbReference type="NCBI Taxonomy" id="2675299"/>
    <lineage>
        <taxon>Bacteria</taxon>
        <taxon>Bacillati</taxon>
        <taxon>Bacillota</taxon>
        <taxon>Bacilli</taxon>
        <taxon>Lactobacillales</taxon>
        <taxon>Lactobacillaceae</taxon>
        <taxon>Bombilactobacillus</taxon>
    </lineage>
</organism>